<protein>
    <submittedName>
        <fullName evidence="2">Uncharacterized protein</fullName>
    </submittedName>
</protein>
<name>A0A5J9UJU7_9POAL</name>
<sequence>NHQSLLTGNLWPTAHTTARGQQTGGPFARPRGPCEGDKGVVCRPGCSAAPPWLGHPRAPAARPAATCNPGAFDRGSTIHTSSRFAEEAPE</sequence>
<keyword evidence="3" id="KW-1185">Reference proteome</keyword>
<evidence type="ECO:0000313" key="3">
    <source>
        <dbReference type="Proteomes" id="UP000324897"/>
    </source>
</evidence>
<feature type="region of interest" description="Disordered" evidence="1">
    <location>
        <begin position="57"/>
        <end position="90"/>
    </location>
</feature>
<dbReference type="EMBL" id="RWGY01000013">
    <property type="protein sequence ID" value="TVU24063.1"/>
    <property type="molecule type" value="Genomic_DNA"/>
</dbReference>
<dbReference type="Proteomes" id="UP000324897">
    <property type="component" value="Chromosome 2"/>
</dbReference>
<feature type="non-terminal residue" evidence="2">
    <location>
        <position position="1"/>
    </location>
</feature>
<comment type="caution">
    <text evidence="2">The sequence shown here is derived from an EMBL/GenBank/DDBJ whole genome shotgun (WGS) entry which is preliminary data.</text>
</comment>
<evidence type="ECO:0000256" key="1">
    <source>
        <dbReference type="SAM" id="MobiDB-lite"/>
    </source>
</evidence>
<dbReference type="Gramene" id="TVU24063">
    <property type="protein sequence ID" value="TVU24063"/>
    <property type="gene ID" value="EJB05_26459"/>
</dbReference>
<reference evidence="2 3" key="1">
    <citation type="journal article" date="2019" name="Sci. Rep.">
        <title>A high-quality genome of Eragrostis curvula grass provides insights into Poaceae evolution and supports new strategies to enhance forage quality.</title>
        <authorList>
            <person name="Carballo J."/>
            <person name="Santos B.A.C.M."/>
            <person name="Zappacosta D."/>
            <person name="Garbus I."/>
            <person name="Selva J.P."/>
            <person name="Gallo C.A."/>
            <person name="Diaz A."/>
            <person name="Albertini E."/>
            <person name="Caccamo M."/>
            <person name="Echenique V."/>
        </authorList>
    </citation>
    <scope>NUCLEOTIDE SEQUENCE [LARGE SCALE GENOMIC DNA]</scope>
    <source>
        <strain evidence="3">cv. Victoria</strain>
        <tissue evidence="2">Leaf</tissue>
    </source>
</reference>
<proteinExistence type="predicted"/>
<evidence type="ECO:0000313" key="2">
    <source>
        <dbReference type="EMBL" id="TVU24063.1"/>
    </source>
</evidence>
<organism evidence="2 3">
    <name type="scientific">Eragrostis curvula</name>
    <name type="common">weeping love grass</name>
    <dbReference type="NCBI Taxonomy" id="38414"/>
    <lineage>
        <taxon>Eukaryota</taxon>
        <taxon>Viridiplantae</taxon>
        <taxon>Streptophyta</taxon>
        <taxon>Embryophyta</taxon>
        <taxon>Tracheophyta</taxon>
        <taxon>Spermatophyta</taxon>
        <taxon>Magnoliopsida</taxon>
        <taxon>Liliopsida</taxon>
        <taxon>Poales</taxon>
        <taxon>Poaceae</taxon>
        <taxon>PACMAD clade</taxon>
        <taxon>Chloridoideae</taxon>
        <taxon>Eragrostideae</taxon>
        <taxon>Eragrostidinae</taxon>
        <taxon>Eragrostis</taxon>
    </lineage>
</organism>
<feature type="region of interest" description="Disordered" evidence="1">
    <location>
        <begin position="1"/>
        <end position="33"/>
    </location>
</feature>
<dbReference type="AlphaFoldDB" id="A0A5J9UJU7"/>
<gene>
    <name evidence="2" type="ORF">EJB05_26459</name>
</gene>
<accession>A0A5J9UJU7</accession>